<dbReference type="STRING" id="1245748.A0A421CWJ6"/>
<keyword evidence="2" id="KW-1185">Reference proteome</keyword>
<sequence>MLLFVVQFYTLTSRFTSTVIAALPDAETGGTIATLLFITAPTYNGVMDTHPRPLPSQEAQRQGYTAGQLAIQRASTELSVFNPPTGSTCGQYHISPQPRVPPAGRLQNAGQYLASSNIYAPSSLRFFQFMLTSRRTDYSERWRNWGMGSAYIG</sequence>
<protein>
    <submittedName>
        <fullName evidence="1">Uncharacterized protein</fullName>
    </submittedName>
</protein>
<accession>A0A421CWJ6</accession>
<evidence type="ECO:0000313" key="2">
    <source>
        <dbReference type="Proteomes" id="UP000215289"/>
    </source>
</evidence>
<dbReference type="Proteomes" id="UP000215289">
    <property type="component" value="Unassembled WGS sequence"/>
</dbReference>
<gene>
    <name evidence="1" type="ORF">CFD26_104114</name>
</gene>
<name>A0A421CWJ6_9EURO</name>
<proteinExistence type="predicted"/>
<dbReference type="AlphaFoldDB" id="A0A421CWJ6"/>
<comment type="caution">
    <text evidence="1">The sequence shown here is derived from an EMBL/GenBank/DDBJ whole genome shotgun (WGS) entry which is preliminary data.</text>
</comment>
<organism evidence="1 2">
    <name type="scientific">Aspergillus turcosus</name>
    <dbReference type="NCBI Taxonomy" id="1245748"/>
    <lineage>
        <taxon>Eukaryota</taxon>
        <taxon>Fungi</taxon>
        <taxon>Dikarya</taxon>
        <taxon>Ascomycota</taxon>
        <taxon>Pezizomycotina</taxon>
        <taxon>Eurotiomycetes</taxon>
        <taxon>Eurotiomycetidae</taxon>
        <taxon>Eurotiales</taxon>
        <taxon>Aspergillaceae</taxon>
        <taxon>Aspergillus</taxon>
        <taxon>Aspergillus subgen. Fumigati</taxon>
    </lineage>
</organism>
<dbReference type="EMBL" id="NIDN02000230">
    <property type="protein sequence ID" value="RLL94150.1"/>
    <property type="molecule type" value="Genomic_DNA"/>
</dbReference>
<evidence type="ECO:0000313" key="1">
    <source>
        <dbReference type="EMBL" id="RLL94150.1"/>
    </source>
</evidence>
<dbReference type="OrthoDB" id="245989at2759"/>
<reference evidence="1 2" key="1">
    <citation type="submission" date="2018-08" db="EMBL/GenBank/DDBJ databases">
        <title>Draft genome sequences of two Aspergillus turcosus clinical strains isolated from bronchoalveolar lavage fluid: one azole-susceptible and the other azole-resistant.</title>
        <authorList>
            <person name="Parent-Michaud M."/>
            <person name="Dufresne P.J."/>
            <person name="Fournier E."/>
            <person name="Martineau C."/>
            <person name="Moreira S."/>
            <person name="Perkins V."/>
            <person name="De Repentigny L."/>
            <person name="Dufresne S.F."/>
        </authorList>
    </citation>
    <scope>NUCLEOTIDE SEQUENCE [LARGE SCALE GENOMIC DNA]</scope>
    <source>
        <strain evidence="1">HMR AF 1038</strain>
    </source>
</reference>